<name>A0A1Y2CYQ1_9FUNG</name>
<reference evidence="1 2" key="1">
    <citation type="submission" date="2016-08" db="EMBL/GenBank/DDBJ databases">
        <title>A Parts List for Fungal Cellulosomes Revealed by Comparative Genomics.</title>
        <authorList>
            <consortium name="DOE Joint Genome Institute"/>
            <person name="Haitjema C.H."/>
            <person name="Gilmore S.P."/>
            <person name="Henske J.K."/>
            <person name="Solomon K.V."/>
            <person name="De Groot R."/>
            <person name="Kuo A."/>
            <person name="Mondo S.J."/>
            <person name="Salamov A.A."/>
            <person name="Labutti K."/>
            <person name="Zhao Z."/>
            <person name="Chiniquy J."/>
            <person name="Barry K."/>
            <person name="Brewer H.M."/>
            <person name="Purvine S.O."/>
            <person name="Wright A.T."/>
            <person name="Boxma B."/>
            <person name="Van Alen T."/>
            <person name="Hackstein J.H."/>
            <person name="Baker S.E."/>
            <person name="Grigoriev I.V."/>
            <person name="O'Malley M.A."/>
        </authorList>
    </citation>
    <scope>NUCLEOTIDE SEQUENCE [LARGE SCALE GENOMIC DNA]</scope>
    <source>
        <strain evidence="1 2">G1</strain>
    </source>
</reference>
<sequence>MEKNLEIEISKTNRGKEQIILNRKYKFNLSSKRKDNSKKYKYTEYKTLNQCPSFIILNNENQILEYDDSHHLENKFRAAKSIVKYKIKDEISKSSIPFNVNIKLTYDEISQGMGLIYVQDIIQLNPK</sequence>
<keyword evidence="2" id="KW-1185">Reference proteome</keyword>
<protein>
    <submittedName>
        <fullName evidence="1">Uncharacterized protein</fullName>
    </submittedName>
</protein>
<dbReference type="EMBL" id="MCOG01000094">
    <property type="protein sequence ID" value="ORY52171.1"/>
    <property type="molecule type" value="Genomic_DNA"/>
</dbReference>
<comment type="caution">
    <text evidence="1">The sequence shown here is derived from an EMBL/GenBank/DDBJ whole genome shotgun (WGS) entry which is preliminary data.</text>
</comment>
<proteinExistence type="predicted"/>
<accession>A0A1Y2CYQ1</accession>
<dbReference type="OrthoDB" id="10029846at2759"/>
<gene>
    <name evidence="1" type="ORF">LY90DRAFT_508294</name>
</gene>
<dbReference type="AlphaFoldDB" id="A0A1Y2CYQ1"/>
<dbReference type="Gene3D" id="2.20.25.240">
    <property type="match status" value="1"/>
</dbReference>
<evidence type="ECO:0000313" key="1">
    <source>
        <dbReference type="EMBL" id="ORY52171.1"/>
    </source>
</evidence>
<dbReference type="STRING" id="1754190.A0A1Y2CYQ1"/>
<evidence type="ECO:0000313" key="2">
    <source>
        <dbReference type="Proteomes" id="UP000193920"/>
    </source>
</evidence>
<dbReference type="Proteomes" id="UP000193920">
    <property type="component" value="Unassembled WGS sequence"/>
</dbReference>
<organism evidence="1 2">
    <name type="scientific">Neocallimastix californiae</name>
    <dbReference type="NCBI Taxonomy" id="1754190"/>
    <lineage>
        <taxon>Eukaryota</taxon>
        <taxon>Fungi</taxon>
        <taxon>Fungi incertae sedis</taxon>
        <taxon>Chytridiomycota</taxon>
        <taxon>Chytridiomycota incertae sedis</taxon>
        <taxon>Neocallimastigomycetes</taxon>
        <taxon>Neocallimastigales</taxon>
        <taxon>Neocallimastigaceae</taxon>
        <taxon>Neocallimastix</taxon>
    </lineage>
</organism>